<dbReference type="AlphaFoldDB" id="G8LTA4"/>
<name>G8LTA4_ACECE</name>
<reference evidence="2" key="1">
    <citation type="submission" date="2011-12" db="EMBL/GenBank/DDBJ databases">
        <title>Complete sequence of Clostridium clariflavum DSM 19732.</title>
        <authorList>
            <consortium name="US DOE Joint Genome Institute"/>
            <person name="Lucas S."/>
            <person name="Han J."/>
            <person name="Lapidus A."/>
            <person name="Cheng J.-F."/>
            <person name="Goodwin L."/>
            <person name="Pitluck S."/>
            <person name="Peters L."/>
            <person name="Teshima H."/>
            <person name="Detter J.C."/>
            <person name="Han C."/>
            <person name="Tapia R."/>
            <person name="Land M."/>
            <person name="Hauser L."/>
            <person name="Kyrpides N."/>
            <person name="Ivanova N."/>
            <person name="Pagani I."/>
            <person name="Kitzmiller T."/>
            <person name="Lynd L."/>
            <person name="Izquierdo J."/>
            <person name="Woyke T."/>
        </authorList>
    </citation>
    <scope>NUCLEOTIDE SEQUENCE [LARGE SCALE GENOMIC DNA]</scope>
    <source>
        <strain evidence="2">DSM 19732 / NBRC 101661 / EBR45</strain>
    </source>
</reference>
<evidence type="ECO:0008006" key="3">
    <source>
        <dbReference type="Google" id="ProtNLM"/>
    </source>
</evidence>
<proteinExistence type="predicted"/>
<sequence length="128" mass="14629">MDIISKARELGNMIGSSEEMMNFRKWEESLAKDHKARALLKEYQEIQSEMVMAVHQNSEKEKLDKIKQKLLEKYDEVNQCDVTRNYIESKEKLDMLIKKVNDVLIYSITGEEPCSAEGCSSCSGGCGK</sequence>
<dbReference type="eggNOG" id="COG3679">
    <property type="taxonomic scope" value="Bacteria"/>
</dbReference>
<dbReference type="HOGENOM" id="CLU_140243_1_1_9"/>
<dbReference type="PANTHER" id="PTHR38448:SF1">
    <property type="entry name" value="YLBF FAMILY REGULATOR"/>
    <property type="match status" value="1"/>
</dbReference>
<dbReference type="STRING" id="720554.Clocl_1741"/>
<evidence type="ECO:0000313" key="2">
    <source>
        <dbReference type="Proteomes" id="UP000005435"/>
    </source>
</evidence>
<dbReference type="InterPro" id="IPR023378">
    <property type="entry name" value="YheA/YmcA-like_dom_sf"/>
</dbReference>
<dbReference type="RefSeq" id="WP_014254937.1">
    <property type="nucleotide sequence ID" value="NC_016627.1"/>
</dbReference>
<organism evidence="1 2">
    <name type="scientific">Acetivibrio clariflavus (strain DSM 19732 / NBRC 101661 / EBR45)</name>
    <name type="common">Clostridium clariflavum</name>
    <dbReference type="NCBI Taxonomy" id="720554"/>
    <lineage>
        <taxon>Bacteria</taxon>
        <taxon>Bacillati</taxon>
        <taxon>Bacillota</taxon>
        <taxon>Clostridia</taxon>
        <taxon>Eubacteriales</taxon>
        <taxon>Oscillospiraceae</taxon>
        <taxon>Acetivibrio</taxon>
    </lineage>
</organism>
<reference evidence="1 2" key="2">
    <citation type="journal article" date="2012" name="Stand. Genomic Sci.">
        <title>Complete Genome Sequence of Clostridium clariflavum DSM 19732.</title>
        <authorList>
            <person name="Izquierdo J.A."/>
            <person name="Goodwin L."/>
            <person name="Davenport K.W."/>
            <person name="Teshima H."/>
            <person name="Bruce D."/>
            <person name="Detter C."/>
            <person name="Tapia R."/>
            <person name="Han S."/>
            <person name="Land M."/>
            <person name="Hauser L."/>
            <person name="Jeffries C.D."/>
            <person name="Han J."/>
            <person name="Pitluck S."/>
            <person name="Nolan M."/>
            <person name="Chen A."/>
            <person name="Huntemann M."/>
            <person name="Mavromatis K."/>
            <person name="Mikhailova N."/>
            <person name="Liolios K."/>
            <person name="Woyke T."/>
            <person name="Lynd L.R."/>
        </authorList>
    </citation>
    <scope>NUCLEOTIDE SEQUENCE [LARGE SCALE GENOMIC DNA]</scope>
    <source>
        <strain evidence="2">DSM 19732 / NBRC 101661 / EBR45</strain>
    </source>
</reference>
<evidence type="ECO:0000313" key="1">
    <source>
        <dbReference type="EMBL" id="AEV68351.1"/>
    </source>
</evidence>
<keyword evidence="2" id="KW-1185">Reference proteome</keyword>
<dbReference type="Gene3D" id="1.20.1500.10">
    <property type="entry name" value="YheA/YmcA-like"/>
    <property type="match status" value="1"/>
</dbReference>
<dbReference type="OrthoDB" id="2112157at2"/>
<dbReference type="EMBL" id="CP003065">
    <property type="protein sequence ID" value="AEV68351.1"/>
    <property type="molecule type" value="Genomic_DNA"/>
</dbReference>
<dbReference type="InterPro" id="IPR010368">
    <property type="entry name" value="Com_YlbF"/>
</dbReference>
<dbReference type="Pfam" id="PF06133">
    <property type="entry name" value="Com_YlbF"/>
    <property type="match status" value="1"/>
</dbReference>
<dbReference type="SUPFAM" id="SSF158622">
    <property type="entry name" value="YheA/YmcA-like"/>
    <property type="match status" value="1"/>
</dbReference>
<dbReference type="KEGG" id="ccl:Clocl_1741"/>
<dbReference type="Proteomes" id="UP000005435">
    <property type="component" value="Chromosome"/>
</dbReference>
<dbReference type="InterPro" id="IPR052767">
    <property type="entry name" value="Bact_com_dev_regulator"/>
</dbReference>
<accession>G8LTA4</accession>
<gene>
    <name evidence="1" type="ordered locus">Clocl_1741</name>
</gene>
<dbReference type="PANTHER" id="PTHR38448">
    <property type="entry name" value="REGULATORY PROTEIN YLBF-RELATED"/>
    <property type="match status" value="1"/>
</dbReference>
<protein>
    <recommendedName>
        <fullName evidence="3">Cell fate regulator YlbF, YheA/YmcA/DUF963 family (Controls sporulation, competence, biofilm development)</fullName>
    </recommendedName>
</protein>